<dbReference type="STRING" id="1527.SAMN04489757_13115"/>
<evidence type="ECO:0000313" key="2">
    <source>
        <dbReference type="EMBL" id="SFO49058.1"/>
    </source>
</evidence>
<dbReference type="Proteomes" id="UP000198806">
    <property type="component" value="Unassembled WGS sequence"/>
</dbReference>
<dbReference type="InterPro" id="IPR020256">
    <property type="entry name" value="Spore_coat_CotJA"/>
</dbReference>
<reference evidence="2 3" key="1">
    <citation type="submission" date="2016-10" db="EMBL/GenBank/DDBJ databases">
        <authorList>
            <person name="de Groot N.N."/>
        </authorList>
    </citation>
    <scope>NUCLEOTIDE SEQUENCE [LARGE SCALE GENOMIC DNA]</scope>
    <source>
        <strain evidence="2 3">DSM 1283</strain>
    </source>
</reference>
<feature type="compositionally biased region" description="Basic and acidic residues" evidence="1">
    <location>
        <begin position="14"/>
        <end position="23"/>
    </location>
</feature>
<protein>
    <submittedName>
        <fullName evidence="2">Spore coat associated protein JA (CotJA)</fullName>
    </submittedName>
</protein>
<dbReference type="RefSeq" id="WP_242961020.1">
    <property type="nucleotide sequence ID" value="NZ_BAABFM010000040.1"/>
</dbReference>
<feature type="region of interest" description="Disordered" evidence="1">
    <location>
        <begin position="1"/>
        <end position="23"/>
    </location>
</feature>
<gene>
    <name evidence="2" type="ORF">SAMN04489757_13115</name>
</gene>
<evidence type="ECO:0000256" key="1">
    <source>
        <dbReference type="SAM" id="MobiDB-lite"/>
    </source>
</evidence>
<dbReference type="EMBL" id="FOWD01000031">
    <property type="protein sequence ID" value="SFO49058.1"/>
    <property type="molecule type" value="Genomic_DNA"/>
</dbReference>
<sequence>MDYRQQRYGRSNRRMMEPYRNSDDSCGCESELREEVKREICNEDLANTCLDRMPLAMAYVPFQKWRKVFDAPTGLAHGTIFEELVLPFCGYKNNTCGCGMRGDRS</sequence>
<accession>A0A1I5HL39</accession>
<keyword evidence="3" id="KW-1185">Reference proteome</keyword>
<evidence type="ECO:0000313" key="3">
    <source>
        <dbReference type="Proteomes" id="UP000198806"/>
    </source>
</evidence>
<proteinExistence type="predicted"/>
<dbReference type="Pfam" id="PF11007">
    <property type="entry name" value="CotJA"/>
    <property type="match status" value="1"/>
</dbReference>
<dbReference type="AlphaFoldDB" id="A0A1I5HL39"/>
<organism evidence="2 3">
    <name type="scientific">Anaerocolumna aminovalerica</name>
    <dbReference type="NCBI Taxonomy" id="1527"/>
    <lineage>
        <taxon>Bacteria</taxon>
        <taxon>Bacillati</taxon>
        <taxon>Bacillota</taxon>
        <taxon>Clostridia</taxon>
        <taxon>Lachnospirales</taxon>
        <taxon>Lachnospiraceae</taxon>
        <taxon>Anaerocolumna</taxon>
    </lineage>
</organism>
<name>A0A1I5HL39_9FIRM</name>